<evidence type="ECO:0008006" key="5">
    <source>
        <dbReference type="Google" id="ProtNLM"/>
    </source>
</evidence>
<dbReference type="Pfam" id="PF13517">
    <property type="entry name" value="FG-GAP_3"/>
    <property type="match status" value="1"/>
</dbReference>
<dbReference type="RefSeq" id="WP_241443611.1">
    <property type="nucleotide sequence ID" value="NZ_BSUJ01000001.1"/>
</dbReference>
<sequence>MRTGSGWHGMTAVTAVGDFDRDGRQDLVGRRPDGSLWLYRGNGAGGWTGSVRIGAGWNVMNVVQGVCDGDGKVDLGAREARTGRTWIYPGNGSGGFYPRVAIRALPGVARG</sequence>
<evidence type="ECO:0000313" key="2">
    <source>
        <dbReference type="EMBL" id="GMA18015.1"/>
    </source>
</evidence>
<accession>A0ABQ6HVL1</accession>
<gene>
    <name evidence="2" type="ORF">GCM10025862_00360</name>
    <name evidence="3" type="ORF">GCM10025862_37490</name>
</gene>
<reference evidence="4" key="2">
    <citation type="journal article" date="2019" name="Int. J. Syst. Evol. Microbiol.">
        <title>The Global Catalogue of Microorganisms (GCM) 10K type strain sequencing project: providing services to taxonomists for standard genome sequencing and annotation.</title>
        <authorList>
            <consortium name="The Broad Institute Genomics Platform"/>
            <consortium name="The Broad Institute Genome Sequencing Center for Infectious Disease"/>
            <person name="Wu L."/>
            <person name="Ma J."/>
        </authorList>
    </citation>
    <scope>NUCLEOTIDE SEQUENCE [LARGE SCALE GENOMIC DNA]</scope>
    <source>
        <strain evidence="4">NBRC 105830</strain>
    </source>
</reference>
<reference evidence="3" key="1">
    <citation type="journal article" date="2014" name="Int. J. Syst. Evol. Microbiol.">
        <title>Complete genome of a new Firmicutes species belonging to the dominant human colonic microbiota ('Ruminococcus bicirculans') reveals two chromosomes and a selective capacity to utilize plant glucans.</title>
        <authorList>
            <consortium name="NISC Comparative Sequencing Program"/>
            <person name="Wegmann U."/>
            <person name="Louis P."/>
            <person name="Goesmann A."/>
            <person name="Henrissat B."/>
            <person name="Duncan S.H."/>
            <person name="Flint H.J."/>
        </authorList>
    </citation>
    <scope>NUCLEOTIDE SEQUENCE</scope>
    <source>
        <strain evidence="3">NBRC 105830</strain>
    </source>
</reference>
<proteinExistence type="predicted"/>
<organism evidence="3 4">
    <name type="scientific">Arsenicicoccus piscis</name>
    <dbReference type="NCBI Taxonomy" id="673954"/>
    <lineage>
        <taxon>Bacteria</taxon>
        <taxon>Bacillati</taxon>
        <taxon>Actinomycetota</taxon>
        <taxon>Actinomycetes</taxon>
        <taxon>Micrococcales</taxon>
        <taxon>Intrasporangiaceae</taxon>
        <taxon>Arsenicicoccus</taxon>
    </lineage>
</organism>
<evidence type="ECO:0000313" key="3">
    <source>
        <dbReference type="EMBL" id="GMA21728.1"/>
    </source>
</evidence>
<evidence type="ECO:0000313" key="4">
    <source>
        <dbReference type="Proteomes" id="UP001157109"/>
    </source>
</evidence>
<dbReference type="PANTHER" id="PTHR44103">
    <property type="entry name" value="PROPROTEIN CONVERTASE P"/>
    <property type="match status" value="1"/>
</dbReference>
<comment type="caution">
    <text evidence="3">The sequence shown here is derived from an EMBL/GenBank/DDBJ whole genome shotgun (WGS) entry which is preliminary data.</text>
</comment>
<protein>
    <recommendedName>
        <fullName evidence="5">VCBS repeat-containing protein</fullName>
    </recommendedName>
</protein>
<dbReference type="SUPFAM" id="SSF69318">
    <property type="entry name" value="Integrin alpha N-terminal domain"/>
    <property type="match status" value="1"/>
</dbReference>
<name>A0ABQ6HVL1_9MICO</name>
<dbReference type="PANTHER" id="PTHR44103:SF1">
    <property type="entry name" value="PROPROTEIN CONVERTASE P"/>
    <property type="match status" value="1"/>
</dbReference>
<reference evidence="3" key="3">
    <citation type="submission" date="2023-02" db="EMBL/GenBank/DDBJ databases">
        <authorList>
            <person name="Sun Q."/>
            <person name="Mori K."/>
        </authorList>
    </citation>
    <scope>NUCLEOTIDE SEQUENCE</scope>
    <source>
        <strain evidence="3">NBRC 105830</strain>
    </source>
</reference>
<dbReference type="Gene3D" id="2.40.128.340">
    <property type="match status" value="1"/>
</dbReference>
<keyword evidence="4" id="KW-1185">Reference proteome</keyword>
<dbReference type="EMBL" id="BSUJ01000001">
    <property type="protein sequence ID" value="GMA18015.1"/>
    <property type="molecule type" value="Genomic_DNA"/>
</dbReference>
<dbReference type="Proteomes" id="UP001157109">
    <property type="component" value="Unassembled WGS sequence"/>
</dbReference>
<evidence type="ECO:0000256" key="1">
    <source>
        <dbReference type="ARBA" id="ARBA00022729"/>
    </source>
</evidence>
<keyword evidence="1" id="KW-0732">Signal</keyword>
<dbReference type="InterPro" id="IPR013517">
    <property type="entry name" value="FG-GAP"/>
</dbReference>
<dbReference type="InterPro" id="IPR028994">
    <property type="entry name" value="Integrin_alpha_N"/>
</dbReference>
<dbReference type="EMBL" id="BSUJ01000001">
    <property type="protein sequence ID" value="GMA21728.1"/>
    <property type="molecule type" value="Genomic_DNA"/>
</dbReference>